<sequence>MAASEQNNRRAEKAEIARHITTEETIAFMTALIAFLKDAEAAGYHGGNDAQPLPSDVPPTPSHASDPAHAADPAPAEVTPGDHQPVSGDQHSDVSVPPTNETSTTLHMDGTGGGVSHADGNTGVVAMTDSSVSATAPIDSHAPVASDHAAVAVGGPTHADAATSASIDPPPSLHDLGSTITNFVDTSLSAVSHTLDSLSTTVSQLTSTVTGTIGQLTDSVTGLVGGLLHSVGGDGHEASSPDLFSALVTDIISTPLASPHDSAATHVDIGGIDTAGAVPMATLPPVTLHLGFLGQPTDSHDLHDGAFSALGVHHF</sequence>
<evidence type="ECO:0000313" key="2">
    <source>
        <dbReference type="EMBL" id="TYL78577.1"/>
    </source>
</evidence>
<organism evidence="2 3">
    <name type="scientific">Bradyrhizobium cytisi</name>
    <dbReference type="NCBI Taxonomy" id="515489"/>
    <lineage>
        <taxon>Bacteria</taxon>
        <taxon>Pseudomonadati</taxon>
        <taxon>Pseudomonadota</taxon>
        <taxon>Alphaproteobacteria</taxon>
        <taxon>Hyphomicrobiales</taxon>
        <taxon>Nitrobacteraceae</taxon>
        <taxon>Bradyrhizobium</taxon>
    </lineage>
</organism>
<gene>
    <name evidence="2" type="ORF">FXB38_28380</name>
</gene>
<keyword evidence="3" id="KW-1185">Reference proteome</keyword>
<feature type="compositionally biased region" description="Polar residues" evidence="1">
    <location>
        <begin position="97"/>
        <end position="106"/>
    </location>
</feature>
<evidence type="ECO:0000256" key="1">
    <source>
        <dbReference type="SAM" id="MobiDB-lite"/>
    </source>
</evidence>
<dbReference type="AlphaFoldDB" id="A0A5S4W970"/>
<protein>
    <submittedName>
        <fullName evidence="2">Uncharacterized protein</fullName>
    </submittedName>
</protein>
<evidence type="ECO:0000313" key="3">
    <source>
        <dbReference type="Proteomes" id="UP000324853"/>
    </source>
</evidence>
<proteinExistence type="predicted"/>
<accession>A0A5S4W970</accession>
<dbReference type="Proteomes" id="UP000324853">
    <property type="component" value="Unassembled WGS sequence"/>
</dbReference>
<feature type="region of interest" description="Disordered" evidence="1">
    <location>
        <begin position="46"/>
        <end position="111"/>
    </location>
</feature>
<reference evidence="2 3" key="1">
    <citation type="submission" date="2019-08" db="EMBL/GenBank/DDBJ databases">
        <title>Bradyrhizobium hipponensis sp. nov., a rhizobium isolated from a Lupinus angustifolius root nodule in Tunisia.</title>
        <authorList>
            <person name="Off K."/>
            <person name="Rejili M."/>
            <person name="Mars M."/>
            <person name="Brachmann A."/>
            <person name="Marin M."/>
        </authorList>
    </citation>
    <scope>NUCLEOTIDE SEQUENCE [LARGE SCALE GENOMIC DNA]</scope>
    <source>
        <strain evidence="2 3">CTAW11</strain>
    </source>
</reference>
<dbReference type="RefSeq" id="WP_148754230.1">
    <property type="nucleotide sequence ID" value="NZ_VSSR01000048.1"/>
</dbReference>
<feature type="compositionally biased region" description="Low complexity" evidence="1">
    <location>
        <begin position="62"/>
        <end position="76"/>
    </location>
</feature>
<dbReference type="EMBL" id="VSSR01000048">
    <property type="protein sequence ID" value="TYL78577.1"/>
    <property type="molecule type" value="Genomic_DNA"/>
</dbReference>
<dbReference type="OrthoDB" id="8223063at2"/>
<comment type="caution">
    <text evidence="2">The sequence shown here is derived from an EMBL/GenBank/DDBJ whole genome shotgun (WGS) entry which is preliminary data.</text>
</comment>
<name>A0A5S4W970_9BRAD</name>